<evidence type="ECO:0000256" key="1">
    <source>
        <dbReference type="ARBA" id="ARBA00023015"/>
    </source>
</evidence>
<feature type="region of interest" description="Disordered" evidence="4">
    <location>
        <begin position="328"/>
        <end position="349"/>
    </location>
</feature>
<dbReference type="CDD" id="cd06267">
    <property type="entry name" value="PBP1_LacI_sugar_binding-like"/>
    <property type="match status" value="1"/>
</dbReference>
<dbReference type="SUPFAM" id="SSF47413">
    <property type="entry name" value="lambda repressor-like DNA-binding domains"/>
    <property type="match status" value="1"/>
</dbReference>
<protein>
    <submittedName>
        <fullName evidence="6">LacI family DNA-binding transcriptional regulator</fullName>
    </submittedName>
</protein>
<dbReference type="PROSITE" id="PS50932">
    <property type="entry name" value="HTH_LACI_2"/>
    <property type="match status" value="1"/>
</dbReference>
<keyword evidence="3" id="KW-0804">Transcription</keyword>
<accession>A0A7D5F4E6</accession>
<dbReference type="InterPro" id="IPR028082">
    <property type="entry name" value="Peripla_BP_I"/>
</dbReference>
<dbReference type="RefSeq" id="WP_178010892.1">
    <property type="nucleotide sequence ID" value="NZ_CP058316.1"/>
</dbReference>
<dbReference type="Gene3D" id="1.10.260.40">
    <property type="entry name" value="lambda repressor-like DNA-binding domains"/>
    <property type="match status" value="1"/>
</dbReference>
<evidence type="ECO:0000256" key="4">
    <source>
        <dbReference type="SAM" id="MobiDB-lite"/>
    </source>
</evidence>
<evidence type="ECO:0000313" key="6">
    <source>
        <dbReference type="EMBL" id="QLD11167.1"/>
    </source>
</evidence>
<gene>
    <name evidence="6" type="ORF">HW566_04860</name>
</gene>
<dbReference type="SMART" id="SM00354">
    <property type="entry name" value="HTH_LACI"/>
    <property type="match status" value="1"/>
</dbReference>
<dbReference type="SUPFAM" id="SSF53822">
    <property type="entry name" value="Periplasmic binding protein-like I"/>
    <property type="match status" value="1"/>
</dbReference>
<dbReference type="Pfam" id="PF00356">
    <property type="entry name" value="LacI"/>
    <property type="match status" value="1"/>
</dbReference>
<sequence length="349" mass="37145">MSTITDVARRAGVSKATASRALSGRGYVSEETRVRVVAAARELTYVAHSSAMSLATGRTQTVGVVMPHVSRWFFGEVLEGIQAALLEHGLDLTLYDANPGTDTRRRVFEDFLARRRFDGVIAVGLEPAESELDALLALGKPVVSVIGTEGATSVVTLDDSHATALATAHLLELGHRRIAFLGGTESTHWPHVESERYAGYASEMRRAGLDDEISRTPAELSMPAGYAAAVDMLSDASSRPTGIVAACDEVAIGAIIAARRLGILVPSSLSVVGIDDHVNAEMFALTTLRQVPREQGRAAVDLLLRHFDEPDAETVTIRIKPRMVVRGSTAGAPGHSSVAVRDSGLSSRE</sequence>
<dbReference type="PROSITE" id="PS00356">
    <property type="entry name" value="HTH_LACI_1"/>
    <property type="match status" value="1"/>
</dbReference>
<reference evidence="6 7" key="1">
    <citation type="submission" date="2020-06" db="EMBL/GenBank/DDBJ databases">
        <authorList>
            <person name="Jo H."/>
        </authorList>
    </citation>
    <scope>NUCLEOTIDE SEQUENCE [LARGE SCALE GENOMIC DNA]</scope>
    <source>
        <strain evidence="6 7">I46</strain>
    </source>
</reference>
<feature type="domain" description="HTH lacI-type" evidence="5">
    <location>
        <begin position="2"/>
        <end position="56"/>
    </location>
</feature>
<proteinExistence type="predicted"/>
<dbReference type="InterPro" id="IPR010982">
    <property type="entry name" value="Lambda_DNA-bd_dom_sf"/>
</dbReference>
<dbReference type="GO" id="GO:0003700">
    <property type="term" value="F:DNA-binding transcription factor activity"/>
    <property type="evidence" value="ECO:0007669"/>
    <property type="project" value="TreeGrafter"/>
</dbReference>
<dbReference type="PANTHER" id="PTHR30146">
    <property type="entry name" value="LACI-RELATED TRANSCRIPTIONAL REPRESSOR"/>
    <property type="match status" value="1"/>
</dbReference>
<dbReference type="InterPro" id="IPR000843">
    <property type="entry name" value="HTH_LacI"/>
</dbReference>
<evidence type="ECO:0000313" key="7">
    <source>
        <dbReference type="Proteomes" id="UP000509638"/>
    </source>
</evidence>
<evidence type="ECO:0000256" key="2">
    <source>
        <dbReference type="ARBA" id="ARBA00023125"/>
    </source>
</evidence>
<dbReference type="PANTHER" id="PTHR30146:SF153">
    <property type="entry name" value="LACTOSE OPERON REPRESSOR"/>
    <property type="match status" value="1"/>
</dbReference>
<dbReference type="CDD" id="cd01392">
    <property type="entry name" value="HTH_LacI"/>
    <property type="match status" value="1"/>
</dbReference>
<dbReference type="InterPro" id="IPR046335">
    <property type="entry name" value="LacI/GalR-like_sensor"/>
</dbReference>
<name>A0A7D5F4E6_9MICO</name>
<evidence type="ECO:0000259" key="5">
    <source>
        <dbReference type="PROSITE" id="PS50932"/>
    </source>
</evidence>
<keyword evidence="2 6" id="KW-0238">DNA-binding</keyword>
<dbReference type="Proteomes" id="UP000509638">
    <property type="component" value="Chromosome"/>
</dbReference>
<keyword evidence="1" id="KW-0805">Transcription regulation</keyword>
<dbReference type="GO" id="GO:0000976">
    <property type="term" value="F:transcription cis-regulatory region binding"/>
    <property type="evidence" value="ECO:0007669"/>
    <property type="project" value="TreeGrafter"/>
</dbReference>
<dbReference type="Pfam" id="PF13377">
    <property type="entry name" value="Peripla_BP_3"/>
    <property type="match status" value="1"/>
</dbReference>
<organism evidence="6 7">
    <name type="scientific">Microbacterium oleivorans</name>
    <dbReference type="NCBI Taxonomy" id="273677"/>
    <lineage>
        <taxon>Bacteria</taxon>
        <taxon>Bacillati</taxon>
        <taxon>Actinomycetota</taxon>
        <taxon>Actinomycetes</taxon>
        <taxon>Micrococcales</taxon>
        <taxon>Microbacteriaceae</taxon>
        <taxon>Microbacterium</taxon>
    </lineage>
</organism>
<evidence type="ECO:0000256" key="3">
    <source>
        <dbReference type="ARBA" id="ARBA00023163"/>
    </source>
</evidence>
<dbReference type="AlphaFoldDB" id="A0A7D5F4E6"/>
<dbReference type="Gene3D" id="3.40.50.2300">
    <property type="match status" value="2"/>
</dbReference>
<dbReference type="EMBL" id="CP058316">
    <property type="protein sequence ID" value="QLD11167.1"/>
    <property type="molecule type" value="Genomic_DNA"/>
</dbReference>